<dbReference type="OrthoDB" id="275427at2157"/>
<dbReference type="EMBL" id="QKNX01000001">
    <property type="protein sequence ID" value="TKR27559.1"/>
    <property type="molecule type" value="Genomic_DNA"/>
</dbReference>
<name>A0A4U5JN17_9EURY</name>
<keyword evidence="3" id="KW-0560">Oxidoreductase</keyword>
<evidence type="ECO:0000256" key="2">
    <source>
        <dbReference type="ARBA" id="ARBA00022857"/>
    </source>
</evidence>
<evidence type="ECO:0000313" key="6">
    <source>
        <dbReference type="Proteomes" id="UP000308037"/>
    </source>
</evidence>
<dbReference type="RefSeq" id="WP_137274822.1">
    <property type="nucleotide sequence ID" value="NZ_QKNX01000001.1"/>
</dbReference>
<dbReference type="PIRSF" id="PIRSF000097">
    <property type="entry name" value="AKR"/>
    <property type="match status" value="1"/>
</dbReference>
<sequence>METTTVSGVEIPSIGLGTWRLTGDACVDSVRTALDLGYRHLDTAQEYGNERQVGDALRASDVDREDVFVTTKLGSRNRTYDDVVRSVDESLAKLDTAYVDLLLIHWPNVTTPLRETLAAMNELVDEGKVRHLGVSNFGIDRLSRARELSEHGVATDQVQYNPYWSQTELLDYCRIHGIVLTAYSPLAHGGVLDDPVLESIGDAHGKSAAQVALRWLVQQANVVTVPKATSRDHLEANLDVFDFELTDREMARIYRPSKPRALAGFVRSRAREIGCL</sequence>
<comment type="caution">
    <text evidence="5">The sequence shown here is derived from an EMBL/GenBank/DDBJ whole genome shotgun (WGS) entry which is preliminary data.</text>
</comment>
<dbReference type="PROSITE" id="PS00062">
    <property type="entry name" value="ALDOKETO_REDUCTASE_2"/>
    <property type="match status" value="1"/>
</dbReference>
<keyword evidence="6" id="KW-1185">Reference proteome</keyword>
<accession>A0A4U5JN17</accession>
<dbReference type="Pfam" id="PF00248">
    <property type="entry name" value="Aldo_ket_red"/>
    <property type="match status" value="1"/>
</dbReference>
<keyword evidence="2" id="KW-0521">NADP</keyword>
<dbReference type="AlphaFoldDB" id="A0A4U5JN17"/>
<dbReference type="SUPFAM" id="SSF51430">
    <property type="entry name" value="NAD(P)-linked oxidoreductase"/>
    <property type="match status" value="1"/>
</dbReference>
<evidence type="ECO:0000313" key="5">
    <source>
        <dbReference type="EMBL" id="TKR27559.1"/>
    </source>
</evidence>
<protein>
    <submittedName>
        <fullName evidence="5">Aldo/keto reductase</fullName>
    </submittedName>
</protein>
<organism evidence="5 6">
    <name type="scientific">Natronomonas salsuginis</name>
    <dbReference type="NCBI Taxonomy" id="2217661"/>
    <lineage>
        <taxon>Archaea</taxon>
        <taxon>Methanobacteriati</taxon>
        <taxon>Methanobacteriota</taxon>
        <taxon>Stenosarchaea group</taxon>
        <taxon>Halobacteria</taxon>
        <taxon>Halobacteriales</taxon>
        <taxon>Natronomonadaceae</taxon>
        <taxon>Natronomonas</taxon>
    </lineage>
</organism>
<dbReference type="PROSITE" id="PS00798">
    <property type="entry name" value="ALDOKETO_REDUCTASE_1"/>
    <property type="match status" value="1"/>
</dbReference>
<dbReference type="FunFam" id="3.20.20.100:FF:000002">
    <property type="entry name" value="2,5-diketo-D-gluconic acid reductase A"/>
    <property type="match status" value="1"/>
</dbReference>
<evidence type="ECO:0000259" key="4">
    <source>
        <dbReference type="Pfam" id="PF00248"/>
    </source>
</evidence>
<dbReference type="GO" id="GO:0051596">
    <property type="term" value="P:methylglyoxal catabolic process"/>
    <property type="evidence" value="ECO:0007669"/>
    <property type="project" value="TreeGrafter"/>
</dbReference>
<dbReference type="PANTHER" id="PTHR43827">
    <property type="entry name" value="2,5-DIKETO-D-GLUCONIC ACID REDUCTASE"/>
    <property type="match status" value="1"/>
</dbReference>
<dbReference type="InterPro" id="IPR023210">
    <property type="entry name" value="NADP_OxRdtase_dom"/>
</dbReference>
<dbReference type="InterPro" id="IPR020471">
    <property type="entry name" value="AKR"/>
</dbReference>
<proteinExistence type="inferred from homology"/>
<evidence type="ECO:0000256" key="1">
    <source>
        <dbReference type="ARBA" id="ARBA00007905"/>
    </source>
</evidence>
<gene>
    <name evidence="5" type="ORF">DM868_00215</name>
</gene>
<dbReference type="InterPro" id="IPR036812">
    <property type="entry name" value="NAD(P)_OxRdtase_dom_sf"/>
</dbReference>
<dbReference type="Gene3D" id="3.20.20.100">
    <property type="entry name" value="NADP-dependent oxidoreductase domain"/>
    <property type="match status" value="1"/>
</dbReference>
<dbReference type="InterPro" id="IPR018170">
    <property type="entry name" value="Aldo/ket_reductase_CS"/>
</dbReference>
<dbReference type="Proteomes" id="UP000308037">
    <property type="component" value="Unassembled WGS sequence"/>
</dbReference>
<evidence type="ECO:0000256" key="3">
    <source>
        <dbReference type="ARBA" id="ARBA00023002"/>
    </source>
</evidence>
<dbReference type="PRINTS" id="PR00069">
    <property type="entry name" value="ALDKETRDTASE"/>
</dbReference>
<reference evidence="5 6" key="1">
    <citation type="submission" date="2019-04" db="EMBL/GenBank/DDBJ databases">
        <title>Natronomonas sp. F20-122 a newhaloarchaeon isolated from a saline saltern of Isla Bacuta, Huelva, Spain.</title>
        <authorList>
            <person name="Duran-Viseras A."/>
            <person name="Sanchez-Porro C."/>
            <person name="Ventosa A."/>
        </authorList>
    </citation>
    <scope>NUCLEOTIDE SEQUENCE [LARGE SCALE GENOMIC DNA]</scope>
    <source>
        <strain evidence="5 6">F20-122</strain>
    </source>
</reference>
<dbReference type="GO" id="GO:1990002">
    <property type="term" value="F:methylglyoxal reductase (NADPH) (acetol producing) activity"/>
    <property type="evidence" value="ECO:0007669"/>
    <property type="project" value="TreeGrafter"/>
</dbReference>
<comment type="similarity">
    <text evidence="1">Belongs to the aldo/keto reductase family.</text>
</comment>
<feature type="domain" description="NADP-dependent oxidoreductase" evidence="4">
    <location>
        <begin position="14"/>
        <end position="253"/>
    </location>
</feature>
<dbReference type="PANTHER" id="PTHR43827:SF3">
    <property type="entry name" value="NADP-DEPENDENT OXIDOREDUCTASE DOMAIN-CONTAINING PROTEIN"/>
    <property type="match status" value="1"/>
</dbReference>